<comment type="subcellular location">
    <subcellularLocation>
        <location evidence="1">Cell envelope</location>
    </subcellularLocation>
</comment>
<keyword evidence="4 6" id="KW-0732">Signal</keyword>
<keyword evidence="3" id="KW-0813">Transport</keyword>
<dbReference type="Proteomes" id="UP001174314">
    <property type="component" value="Chromosome"/>
</dbReference>
<evidence type="ECO:0000256" key="2">
    <source>
        <dbReference type="ARBA" id="ARBA00008814"/>
    </source>
</evidence>
<gene>
    <name evidence="8" type="ORF">Q0N40_09330</name>
</gene>
<dbReference type="PROSITE" id="PS50983">
    <property type="entry name" value="FE_B12_PBP"/>
    <property type="match status" value="1"/>
</dbReference>
<dbReference type="GO" id="GO:1901678">
    <property type="term" value="P:iron coordination entity transport"/>
    <property type="evidence" value="ECO:0007669"/>
    <property type="project" value="UniProtKB-ARBA"/>
</dbReference>
<dbReference type="KEGG" id="cpsk:Q0N40_09330"/>
<feature type="domain" description="Fe/B12 periplasmic-binding" evidence="7">
    <location>
        <begin position="74"/>
        <end position="340"/>
    </location>
</feature>
<keyword evidence="9" id="KW-1185">Reference proteome</keyword>
<dbReference type="EMBL" id="CP137757">
    <property type="protein sequence ID" value="WPF24719.1"/>
    <property type="molecule type" value="Genomic_DNA"/>
</dbReference>
<dbReference type="InterPro" id="IPR002491">
    <property type="entry name" value="ABC_transptr_periplasmic_BD"/>
</dbReference>
<dbReference type="PANTHER" id="PTHR30532:SF24">
    <property type="entry name" value="FERRIC ENTEROBACTIN-BINDING PERIPLASMIC PROTEIN FEPB"/>
    <property type="match status" value="1"/>
</dbReference>
<dbReference type="RefSeq" id="WP_204087549.1">
    <property type="nucleotide sequence ID" value="NZ_CP137757.1"/>
</dbReference>
<evidence type="ECO:0000256" key="3">
    <source>
        <dbReference type="ARBA" id="ARBA00022448"/>
    </source>
</evidence>
<evidence type="ECO:0000313" key="8">
    <source>
        <dbReference type="EMBL" id="WPF24719.1"/>
    </source>
</evidence>
<organism evidence="8 9">
    <name type="scientific">Corynebacterium pseudokroppenstedtii</name>
    <dbReference type="NCBI Taxonomy" id="2804917"/>
    <lineage>
        <taxon>Bacteria</taxon>
        <taxon>Bacillati</taxon>
        <taxon>Actinomycetota</taxon>
        <taxon>Actinomycetes</taxon>
        <taxon>Mycobacteriales</taxon>
        <taxon>Corynebacteriaceae</taxon>
        <taxon>Corynebacterium</taxon>
    </lineage>
</organism>
<evidence type="ECO:0000256" key="5">
    <source>
        <dbReference type="SAM" id="MobiDB-lite"/>
    </source>
</evidence>
<evidence type="ECO:0000256" key="1">
    <source>
        <dbReference type="ARBA" id="ARBA00004196"/>
    </source>
</evidence>
<evidence type="ECO:0000259" key="7">
    <source>
        <dbReference type="PROSITE" id="PS50983"/>
    </source>
</evidence>
<dbReference type="AlphaFoldDB" id="A0AAU0PWQ0"/>
<feature type="signal peptide" evidence="6">
    <location>
        <begin position="1"/>
        <end position="23"/>
    </location>
</feature>
<dbReference type="Pfam" id="PF01497">
    <property type="entry name" value="Peripla_BP_2"/>
    <property type="match status" value="1"/>
</dbReference>
<dbReference type="GO" id="GO:0030288">
    <property type="term" value="C:outer membrane-bounded periplasmic space"/>
    <property type="evidence" value="ECO:0007669"/>
    <property type="project" value="TreeGrafter"/>
</dbReference>
<comment type="similarity">
    <text evidence="2">Belongs to the bacterial solute-binding protein 8 family.</text>
</comment>
<dbReference type="PROSITE" id="PS51257">
    <property type="entry name" value="PROKAR_LIPOPROTEIN"/>
    <property type="match status" value="1"/>
</dbReference>
<feature type="region of interest" description="Disordered" evidence="5">
    <location>
        <begin position="27"/>
        <end position="56"/>
    </location>
</feature>
<reference evidence="8 9" key="1">
    <citation type="submission" date="2023-10" db="EMBL/GenBank/DDBJ databases">
        <title>complete genome sequence of Corynebacterium pseudokroppenstedtii P15-C1.</title>
        <authorList>
            <person name="Bruggemann H."/>
            <person name="Poehlein A."/>
        </authorList>
    </citation>
    <scope>NUCLEOTIDE SEQUENCE [LARGE SCALE GENOMIC DNA]</scope>
    <source>
        <strain evidence="8 9">P15_C1</strain>
    </source>
</reference>
<evidence type="ECO:0000256" key="4">
    <source>
        <dbReference type="ARBA" id="ARBA00022729"/>
    </source>
</evidence>
<dbReference type="Gene3D" id="3.40.50.1980">
    <property type="entry name" value="Nitrogenase molybdenum iron protein domain"/>
    <property type="match status" value="2"/>
</dbReference>
<evidence type="ECO:0000313" key="9">
    <source>
        <dbReference type="Proteomes" id="UP001174314"/>
    </source>
</evidence>
<evidence type="ECO:0000256" key="6">
    <source>
        <dbReference type="SAM" id="SignalP"/>
    </source>
</evidence>
<sequence length="352" mass="38217">MKRSLVRPMPLIALTLAGSLVLGACSNDDDSSRDSTAADSTSQSASEGAKDSSDAKEVTIKHAWGEDTYPVKPKKVVAMGTSVDNLLALGITPDVVVQSPDDAQNAKWKNDKLKDVKKIDADPRELPVEKIAAEKPDFIVGDFYRINEDAYNKLKEVAPTLPGMGQDPQLIGWKPQLEALGKIYQDEDKVKDIEKKDTEAFENAKKDLKGLDGKTALVVQHRSGNFGVITDEANPANQFFTDLGMKLPAGYTDGSIPTQQGRAMISPENIDKLTADFMVLFAADGMDAVRAVPGYNDLKQVKSGATVEDNKAVSSALYVPSSLSREWALKEIKPELKKVSDEKSDSKDDSNK</sequence>
<protein>
    <submittedName>
        <fullName evidence="8">ABC transporter substrate-binding protein</fullName>
    </submittedName>
</protein>
<feature type="chain" id="PRO_5043826761" evidence="6">
    <location>
        <begin position="24"/>
        <end position="352"/>
    </location>
</feature>
<proteinExistence type="inferred from homology"/>
<accession>A0AAU0PWQ0</accession>
<dbReference type="PANTHER" id="PTHR30532">
    <property type="entry name" value="IRON III DICITRATE-BINDING PERIPLASMIC PROTEIN"/>
    <property type="match status" value="1"/>
</dbReference>
<feature type="compositionally biased region" description="Low complexity" evidence="5">
    <location>
        <begin position="34"/>
        <end position="46"/>
    </location>
</feature>
<dbReference type="SUPFAM" id="SSF53807">
    <property type="entry name" value="Helical backbone' metal receptor"/>
    <property type="match status" value="1"/>
</dbReference>
<dbReference type="InterPro" id="IPR051313">
    <property type="entry name" value="Bact_iron-sidero_bind"/>
</dbReference>
<name>A0AAU0PWQ0_9CORY</name>